<dbReference type="EMBL" id="JACEEZ010000890">
    <property type="protein sequence ID" value="KAG0729726.1"/>
    <property type="molecule type" value="Genomic_DNA"/>
</dbReference>
<sequence>MTSGTETKQGKMDRRKSTVNPQKDPQAAMEEPSRSSTTLVNVCLLVLVCLPPAGKLTSNRNYNQEKGKASMHRSDRRARRRERDGRPTQHRALNRGERKAPRARRRLRIIQNECQHDRLFSY</sequence>
<proteinExistence type="predicted"/>
<keyword evidence="3" id="KW-1185">Reference proteome</keyword>
<evidence type="ECO:0000256" key="1">
    <source>
        <dbReference type="SAM" id="MobiDB-lite"/>
    </source>
</evidence>
<accession>A0A8J4YW93</accession>
<dbReference type="AlphaFoldDB" id="A0A8J4YW93"/>
<feature type="region of interest" description="Disordered" evidence="1">
    <location>
        <begin position="1"/>
        <end position="36"/>
    </location>
</feature>
<dbReference type="Proteomes" id="UP000770661">
    <property type="component" value="Unassembled WGS sequence"/>
</dbReference>
<reference evidence="2" key="1">
    <citation type="submission" date="2020-07" db="EMBL/GenBank/DDBJ databases">
        <title>The High-quality genome of the commercially important snow crab, Chionoecetes opilio.</title>
        <authorList>
            <person name="Jeong J.-H."/>
            <person name="Ryu S."/>
        </authorList>
    </citation>
    <scope>NUCLEOTIDE SEQUENCE</scope>
    <source>
        <strain evidence="2">MADBK_172401_WGS</strain>
        <tissue evidence="2">Digestive gland</tissue>
    </source>
</reference>
<evidence type="ECO:0000313" key="3">
    <source>
        <dbReference type="Proteomes" id="UP000770661"/>
    </source>
</evidence>
<evidence type="ECO:0000313" key="2">
    <source>
        <dbReference type="EMBL" id="KAG0729726.1"/>
    </source>
</evidence>
<feature type="region of interest" description="Disordered" evidence="1">
    <location>
        <begin position="54"/>
        <end position="106"/>
    </location>
</feature>
<name>A0A8J4YW93_CHIOP</name>
<protein>
    <submittedName>
        <fullName evidence="2">Uncharacterized protein</fullName>
    </submittedName>
</protein>
<gene>
    <name evidence="2" type="ORF">GWK47_029773</name>
</gene>
<organism evidence="2 3">
    <name type="scientific">Chionoecetes opilio</name>
    <name type="common">Atlantic snow crab</name>
    <name type="synonym">Cancer opilio</name>
    <dbReference type="NCBI Taxonomy" id="41210"/>
    <lineage>
        <taxon>Eukaryota</taxon>
        <taxon>Metazoa</taxon>
        <taxon>Ecdysozoa</taxon>
        <taxon>Arthropoda</taxon>
        <taxon>Crustacea</taxon>
        <taxon>Multicrustacea</taxon>
        <taxon>Malacostraca</taxon>
        <taxon>Eumalacostraca</taxon>
        <taxon>Eucarida</taxon>
        <taxon>Decapoda</taxon>
        <taxon>Pleocyemata</taxon>
        <taxon>Brachyura</taxon>
        <taxon>Eubrachyura</taxon>
        <taxon>Majoidea</taxon>
        <taxon>Majidae</taxon>
        <taxon>Chionoecetes</taxon>
    </lineage>
</organism>
<comment type="caution">
    <text evidence="2">The sequence shown here is derived from an EMBL/GenBank/DDBJ whole genome shotgun (WGS) entry which is preliminary data.</text>
</comment>
<feature type="compositionally biased region" description="Basic residues" evidence="1">
    <location>
        <begin position="69"/>
        <end position="80"/>
    </location>
</feature>